<name>A0A7W7PKT1_9ACTN</name>
<evidence type="ECO:0000313" key="2">
    <source>
        <dbReference type="Proteomes" id="UP000556084"/>
    </source>
</evidence>
<evidence type="ECO:0008006" key="3">
    <source>
        <dbReference type="Google" id="ProtNLM"/>
    </source>
</evidence>
<dbReference type="RefSeq" id="WP_184349422.1">
    <property type="nucleotide sequence ID" value="NZ_JACHJH010000003.1"/>
</dbReference>
<evidence type="ECO:0000313" key="1">
    <source>
        <dbReference type="EMBL" id="MBB4893554.1"/>
    </source>
</evidence>
<accession>A0A7W7PKT1</accession>
<dbReference type="AlphaFoldDB" id="A0A7W7PKT1"/>
<organism evidence="1 2">
    <name type="scientific">Streptomyces olivoverticillatus</name>
    <dbReference type="NCBI Taxonomy" id="66427"/>
    <lineage>
        <taxon>Bacteria</taxon>
        <taxon>Bacillati</taxon>
        <taxon>Actinomycetota</taxon>
        <taxon>Actinomycetes</taxon>
        <taxon>Kitasatosporales</taxon>
        <taxon>Streptomycetaceae</taxon>
        <taxon>Streptomyces</taxon>
    </lineage>
</organism>
<sequence length="256" mass="26763">MADATIQLSALTGIWRPVYAHRLALHATADTVVLAAWRKDTHGISLGPAVAAWRQAVGESTDTQRQHRRQAAAAAVLVVLAARSWRRTRRALATAAQRAHRAGWAAGHHLVTQDHDDDTPYDTPGSQYVLGAPDMPDDTADATATAVLTAALKTTANRAGRAMADSTNDPQQDAEDALEAGLDLALAADVAVSAAYGAGMLAAYLADADAAVQWLTAGDERVCETCLSNEAAGPYSLLGAPTLPAHPRCRCCLAPA</sequence>
<gene>
    <name evidence="1" type="ORF">FHS39_002585</name>
</gene>
<comment type="caution">
    <text evidence="1">The sequence shown here is derived from an EMBL/GenBank/DDBJ whole genome shotgun (WGS) entry which is preliminary data.</text>
</comment>
<dbReference type="EMBL" id="JACHJH010000003">
    <property type="protein sequence ID" value="MBB4893554.1"/>
    <property type="molecule type" value="Genomic_DNA"/>
</dbReference>
<proteinExistence type="predicted"/>
<dbReference type="Proteomes" id="UP000556084">
    <property type="component" value="Unassembled WGS sequence"/>
</dbReference>
<keyword evidence="2" id="KW-1185">Reference proteome</keyword>
<reference evidence="1 2" key="1">
    <citation type="submission" date="2020-08" db="EMBL/GenBank/DDBJ databases">
        <title>Genomic Encyclopedia of Type Strains, Phase III (KMG-III): the genomes of soil and plant-associated and newly described type strains.</title>
        <authorList>
            <person name="Whitman W."/>
        </authorList>
    </citation>
    <scope>NUCLEOTIDE SEQUENCE [LARGE SCALE GENOMIC DNA]</scope>
    <source>
        <strain evidence="1 2">CECT 3266</strain>
    </source>
</reference>
<protein>
    <recommendedName>
        <fullName evidence="3">Phage head morphogenesis domain-containing protein</fullName>
    </recommendedName>
</protein>